<gene>
    <name evidence="1" type="ORF">CPELLU_LOCUS16602</name>
</gene>
<reference evidence="1" key="1">
    <citation type="submission" date="2021-06" db="EMBL/GenBank/DDBJ databases">
        <authorList>
            <person name="Kallberg Y."/>
            <person name="Tangrot J."/>
            <person name="Rosling A."/>
        </authorList>
    </citation>
    <scope>NUCLEOTIDE SEQUENCE</scope>
    <source>
        <strain evidence="1">FL966</strain>
    </source>
</reference>
<keyword evidence="2" id="KW-1185">Reference proteome</keyword>
<organism evidence="1 2">
    <name type="scientific">Cetraspora pellucida</name>
    <dbReference type="NCBI Taxonomy" id="1433469"/>
    <lineage>
        <taxon>Eukaryota</taxon>
        <taxon>Fungi</taxon>
        <taxon>Fungi incertae sedis</taxon>
        <taxon>Mucoromycota</taxon>
        <taxon>Glomeromycotina</taxon>
        <taxon>Glomeromycetes</taxon>
        <taxon>Diversisporales</taxon>
        <taxon>Gigasporaceae</taxon>
        <taxon>Cetraspora</taxon>
    </lineage>
</organism>
<dbReference type="AlphaFoldDB" id="A0A9N9JL63"/>
<accession>A0A9N9JL63</accession>
<sequence>MAEKDIIQYLCSDTGDIYERQDYGNTYLSYYNSLSLNNDAIATKDFNRKIDQKQKYINSDLNDTEKILQLVNNEEITTIYVVAGGSDRKRIEQLEFKDHDTFRSMLNMLLIIIKKEEFKGKCINIICKSKEFRFIIKYKIHRWIEADLKKDNDKILEKISNNTDFDDLEDIEYSEIVNRIDDIMGKNDIMIDAELSIGHINNVNAFFRSFKPIIKKSKNKVIRQRQNKC</sequence>
<protein>
    <submittedName>
        <fullName evidence="1">9696_t:CDS:1</fullName>
    </submittedName>
</protein>
<dbReference type="Proteomes" id="UP000789759">
    <property type="component" value="Unassembled WGS sequence"/>
</dbReference>
<proteinExistence type="predicted"/>
<evidence type="ECO:0000313" key="2">
    <source>
        <dbReference type="Proteomes" id="UP000789759"/>
    </source>
</evidence>
<name>A0A9N9JL63_9GLOM</name>
<comment type="caution">
    <text evidence="1">The sequence shown here is derived from an EMBL/GenBank/DDBJ whole genome shotgun (WGS) entry which is preliminary data.</text>
</comment>
<dbReference type="EMBL" id="CAJVQA010025035">
    <property type="protein sequence ID" value="CAG8784658.1"/>
    <property type="molecule type" value="Genomic_DNA"/>
</dbReference>
<evidence type="ECO:0000313" key="1">
    <source>
        <dbReference type="EMBL" id="CAG8784658.1"/>
    </source>
</evidence>